<dbReference type="EMBL" id="LR031872">
    <property type="protein sequence ID" value="VDC94997.1"/>
    <property type="molecule type" value="Genomic_DNA"/>
</dbReference>
<dbReference type="AlphaFoldDB" id="A0A3P6AUU6"/>
<accession>A0A3P6AUU6</accession>
<reference evidence="1" key="1">
    <citation type="submission" date="2018-11" db="EMBL/GenBank/DDBJ databases">
        <authorList>
            <consortium name="Genoscope - CEA"/>
            <person name="William W."/>
        </authorList>
    </citation>
    <scope>NUCLEOTIDE SEQUENCE</scope>
</reference>
<evidence type="ECO:0000313" key="1">
    <source>
        <dbReference type="EMBL" id="VDC94997.1"/>
    </source>
</evidence>
<protein>
    <submittedName>
        <fullName evidence="1">Uncharacterized protein</fullName>
    </submittedName>
</protein>
<proteinExistence type="predicted"/>
<organism evidence="1">
    <name type="scientific">Brassica oleracea</name>
    <name type="common">Wild cabbage</name>
    <dbReference type="NCBI Taxonomy" id="3712"/>
    <lineage>
        <taxon>Eukaryota</taxon>
        <taxon>Viridiplantae</taxon>
        <taxon>Streptophyta</taxon>
        <taxon>Embryophyta</taxon>
        <taxon>Tracheophyta</taxon>
        <taxon>Spermatophyta</taxon>
        <taxon>Magnoliopsida</taxon>
        <taxon>eudicotyledons</taxon>
        <taxon>Gunneridae</taxon>
        <taxon>Pentapetalae</taxon>
        <taxon>rosids</taxon>
        <taxon>malvids</taxon>
        <taxon>Brassicales</taxon>
        <taxon>Brassicaceae</taxon>
        <taxon>Brassiceae</taxon>
        <taxon>Brassica</taxon>
    </lineage>
</organism>
<name>A0A3P6AUU6_BRAOL</name>
<sequence>METGRKHCLEPHNALLETKTDKGRLETLKSREFFTIFHKFK</sequence>
<gene>
    <name evidence="1" type="ORF">BOLC3T18331H</name>
</gene>